<reference evidence="2" key="1">
    <citation type="submission" date="2023-06" db="EMBL/GenBank/DDBJ databases">
        <title>Multi-omics analyses reveal the molecular pathogenesis toolkit of Lasiodiplodia hormozganensis, a cross-kingdom pathogen.</title>
        <authorList>
            <person name="Felix C."/>
            <person name="Meneses R."/>
            <person name="Goncalves M.F.M."/>
            <person name="Tilleman L."/>
            <person name="Duarte A.S."/>
            <person name="Jorrin-Novo J.V."/>
            <person name="Van De Peer Y."/>
            <person name="Deforce D."/>
            <person name="Van Nieuwerburgh F."/>
            <person name="Esteves A.C."/>
            <person name="Alves A."/>
        </authorList>
    </citation>
    <scope>NUCLEOTIDE SEQUENCE</scope>
    <source>
        <strain evidence="2">CBS 339.90</strain>
    </source>
</reference>
<dbReference type="Proteomes" id="UP001175001">
    <property type="component" value="Unassembled WGS sequence"/>
</dbReference>
<evidence type="ECO:0000313" key="3">
    <source>
        <dbReference type="Proteomes" id="UP001175001"/>
    </source>
</evidence>
<evidence type="ECO:0000313" key="2">
    <source>
        <dbReference type="EMBL" id="KAK0609289.1"/>
    </source>
</evidence>
<proteinExistence type="predicted"/>
<protein>
    <submittedName>
        <fullName evidence="2">Uncharacterized protein</fullName>
    </submittedName>
</protein>
<evidence type="ECO:0000256" key="1">
    <source>
        <dbReference type="SAM" id="MobiDB-lite"/>
    </source>
</evidence>
<gene>
    <name evidence="2" type="ORF">DIS24_g12352</name>
</gene>
<name>A0AA39TJD4_9PEZI</name>
<sequence length="154" mass="17525">MTEDEFEDEIWKLEDDMTDFMEEFQELALPESPTSDQCLWSRLAAPGDPPTDQPVTPIEDSPMSQCTLSPCLQDLTIASGNAGETFTPTVPHESAQEQGEFSDIECEVFEKTDFPEYVHLSDPEKVIYELQVLEYDGEVTYVKTFYDSQANDYL</sequence>
<dbReference type="EMBL" id="JAUJDW010000255">
    <property type="protein sequence ID" value="KAK0609289.1"/>
    <property type="molecule type" value="Genomic_DNA"/>
</dbReference>
<dbReference type="AlphaFoldDB" id="A0AA39TJD4"/>
<comment type="caution">
    <text evidence="2">The sequence shown here is derived from an EMBL/GenBank/DDBJ whole genome shotgun (WGS) entry which is preliminary data.</text>
</comment>
<organism evidence="2 3">
    <name type="scientific">Lasiodiplodia hormozganensis</name>
    <dbReference type="NCBI Taxonomy" id="869390"/>
    <lineage>
        <taxon>Eukaryota</taxon>
        <taxon>Fungi</taxon>
        <taxon>Dikarya</taxon>
        <taxon>Ascomycota</taxon>
        <taxon>Pezizomycotina</taxon>
        <taxon>Dothideomycetes</taxon>
        <taxon>Dothideomycetes incertae sedis</taxon>
        <taxon>Botryosphaeriales</taxon>
        <taxon>Botryosphaeriaceae</taxon>
        <taxon>Lasiodiplodia</taxon>
    </lineage>
</organism>
<keyword evidence="3" id="KW-1185">Reference proteome</keyword>
<accession>A0AA39TJD4</accession>
<feature type="region of interest" description="Disordered" evidence="1">
    <location>
        <begin position="41"/>
        <end position="63"/>
    </location>
</feature>